<feature type="compositionally biased region" description="Polar residues" evidence="6">
    <location>
        <begin position="63"/>
        <end position="76"/>
    </location>
</feature>
<dbReference type="CDD" id="cd11445">
    <property type="entry name" value="bHLH_AtPIF_like"/>
    <property type="match status" value="1"/>
</dbReference>
<dbReference type="OrthoDB" id="71302at2759"/>
<evidence type="ECO:0000313" key="8">
    <source>
        <dbReference type="EMBL" id="OWM80160.1"/>
    </source>
</evidence>
<dbReference type="SMART" id="SM00353">
    <property type="entry name" value="HLH"/>
    <property type="match status" value="1"/>
</dbReference>
<dbReference type="FunFam" id="4.10.280.10:FF:000059">
    <property type="entry name" value="transcription factor UNE10 isoform X1"/>
    <property type="match status" value="1"/>
</dbReference>
<dbReference type="PROSITE" id="PS50888">
    <property type="entry name" value="BHLH"/>
    <property type="match status" value="1"/>
</dbReference>
<dbReference type="Gene3D" id="4.10.280.10">
    <property type="entry name" value="Helix-loop-helix DNA-binding domain"/>
    <property type="match status" value="1"/>
</dbReference>
<organism evidence="8 9">
    <name type="scientific">Punica granatum</name>
    <name type="common">Pomegranate</name>
    <dbReference type="NCBI Taxonomy" id="22663"/>
    <lineage>
        <taxon>Eukaryota</taxon>
        <taxon>Viridiplantae</taxon>
        <taxon>Streptophyta</taxon>
        <taxon>Embryophyta</taxon>
        <taxon>Tracheophyta</taxon>
        <taxon>Spermatophyta</taxon>
        <taxon>Magnoliopsida</taxon>
        <taxon>eudicotyledons</taxon>
        <taxon>Gunneridae</taxon>
        <taxon>Pentapetalae</taxon>
        <taxon>rosids</taxon>
        <taxon>malvids</taxon>
        <taxon>Myrtales</taxon>
        <taxon>Lythraceae</taxon>
        <taxon>Punica</taxon>
    </lineage>
</organism>
<evidence type="ECO:0000256" key="4">
    <source>
        <dbReference type="ARBA" id="ARBA00023163"/>
    </source>
</evidence>
<evidence type="ECO:0000256" key="6">
    <source>
        <dbReference type="SAM" id="MobiDB-lite"/>
    </source>
</evidence>
<feature type="compositionally biased region" description="Basic and acidic residues" evidence="6">
    <location>
        <begin position="281"/>
        <end position="296"/>
    </location>
</feature>
<dbReference type="GO" id="GO:0005634">
    <property type="term" value="C:nucleus"/>
    <property type="evidence" value="ECO:0007669"/>
    <property type="project" value="UniProtKB-SubCell"/>
</dbReference>
<dbReference type="SMR" id="A0A218X661"/>
<dbReference type="Pfam" id="PF00010">
    <property type="entry name" value="HLH"/>
    <property type="match status" value="1"/>
</dbReference>
<reference evidence="9" key="1">
    <citation type="journal article" date="2017" name="Plant J.">
        <title>The pomegranate (Punica granatum L.) genome and the genomics of punicalagin biosynthesis.</title>
        <authorList>
            <person name="Qin G."/>
            <person name="Xu C."/>
            <person name="Ming R."/>
            <person name="Tang H."/>
            <person name="Guyot R."/>
            <person name="Kramer E.M."/>
            <person name="Hu Y."/>
            <person name="Yi X."/>
            <person name="Qi Y."/>
            <person name="Xu X."/>
            <person name="Gao Z."/>
            <person name="Pan H."/>
            <person name="Jian J."/>
            <person name="Tian Y."/>
            <person name="Yue Z."/>
            <person name="Xu Y."/>
        </authorList>
    </citation>
    <scope>NUCLEOTIDE SEQUENCE [LARGE SCALE GENOMIC DNA]</scope>
    <source>
        <strain evidence="9">cv. Dabenzi</strain>
    </source>
</reference>
<evidence type="ECO:0000259" key="7">
    <source>
        <dbReference type="PROSITE" id="PS50888"/>
    </source>
</evidence>
<feature type="region of interest" description="Disordered" evidence="6">
    <location>
        <begin position="259"/>
        <end position="332"/>
    </location>
</feature>
<feature type="region of interest" description="Disordered" evidence="6">
    <location>
        <begin position="56"/>
        <end position="92"/>
    </location>
</feature>
<feature type="compositionally biased region" description="Polar residues" evidence="6">
    <location>
        <begin position="259"/>
        <end position="279"/>
    </location>
</feature>
<comment type="subcellular location">
    <subcellularLocation>
        <location evidence="1">Nucleus</location>
    </subcellularLocation>
</comment>
<dbReference type="AlphaFoldDB" id="A0A218X661"/>
<evidence type="ECO:0000256" key="5">
    <source>
        <dbReference type="ARBA" id="ARBA00023242"/>
    </source>
</evidence>
<reference evidence="11" key="4">
    <citation type="submission" date="2025-04" db="UniProtKB">
        <authorList>
            <consortium name="RefSeq"/>
        </authorList>
    </citation>
    <scope>IDENTIFICATION</scope>
    <source>
        <tissue evidence="11">Leaf</tissue>
    </source>
</reference>
<sequence length="513" mass="55093">MNQCVPNWDLDDNPLPARLSARSNSNSAPPDVPILDYEVAELTWENGQLAMHGLGQPRVSLKPQPQQPASTNNNKYTWDKLPRGTGTGTGTGTLESIVDQAAAALPNRKRPPQPPPFDDVVPWFNCPGAATSASMTMDALVPCTAAATDRQHQKHQEQGIAGTMPLLNESSTVPPMCAVGCSTRLDSCSEAAVAAALQADDARKRARVAAAVQVPVAREWSGRDQYSASGSATMRREMDSQQMTVDTCDRDVCVGLTSTSMGSQDTTSSGARPCTQATATADEHDSICHGRSQREAGDEEDKVKRNRKSTVSTKRSRAAAIHNQSERKRRDKINQRMKTLQKLVPNSSKTDKASVLDEVIEYLKQLQAQVQMMSRMNMKPMMLPMAMQQQLQMSMMAPMGLGMGMGMGMPGVMDMNALTGRPNLPGMPPNGSAPILHPAAAAAPFLPLAPLWDGSGCNGDRLHPSSTAAAPVLADPFAAFLACQSQPMTLDAYSRMAAIYQQLHQPPASSSKN</sequence>
<keyword evidence="4" id="KW-0804">Transcription</keyword>
<dbReference type="PANTHER" id="PTHR45855:SF23">
    <property type="entry name" value="TRANSCRIPTION FACTOR MEE8-RELATED"/>
    <property type="match status" value="1"/>
</dbReference>
<dbReference type="InterPro" id="IPR011598">
    <property type="entry name" value="bHLH_dom"/>
</dbReference>
<accession>A0A218X661</accession>
<evidence type="ECO:0000256" key="2">
    <source>
        <dbReference type="ARBA" id="ARBA00023015"/>
    </source>
</evidence>
<proteinExistence type="predicted"/>
<dbReference type="InterPro" id="IPR047265">
    <property type="entry name" value="PIF1-like_bHLH"/>
</dbReference>
<evidence type="ECO:0000256" key="1">
    <source>
        <dbReference type="ARBA" id="ARBA00004123"/>
    </source>
</evidence>
<feature type="region of interest" description="Disordered" evidence="6">
    <location>
        <begin position="1"/>
        <end position="30"/>
    </location>
</feature>
<keyword evidence="2" id="KW-0805">Transcription regulation</keyword>
<keyword evidence="5" id="KW-0539">Nucleus</keyword>
<protein>
    <submittedName>
        <fullName evidence="11">Transcription factor UNE10</fullName>
    </submittedName>
</protein>
<feature type="compositionally biased region" description="Low complexity" evidence="6">
    <location>
        <begin position="16"/>
        <end position="29"/>
    </location>
</feature>
<dbReference type="RefSeq" id="XP_031399291.1">
    <property type="nucleotide sequence ID" value="XM_031543431.1"/>
</dbReference>
<dbReference type="SUPFAM" id="SSF47459">
    <property type="entry name" value="HLH, helix-loop-helix DNA-binding domain"/>
    <property type="match status" value="1"/>
</dbReference>
<dbReference type="GO" id="GO:0046983">
    <property type="term" value="F:protein dimerization activity"/>
    <property type="evidence" value="ECO:0007669"/>
    <property type="project" value="InterPro"/>
</dbReference>
<evidence type="ECO:0000313" key="10">
    <source>
        <dbReference type="Proteomes" id="UP000515151"/>
    </source>
</evidence>
<gene>
    <name evidence="11" type="primary">LOC116209694</name>
    <name evidence="8" type="ORF">CDL15_Pgr019324</name>
</gene>
<evidence type="ECO:0000256" key="3">
    <source>
        <dbReference type="ARBA" id="ARBA00023125"/>
    </source>
</evidence>
<dbReference type="InterPro" id="IPR031066">
    <property type="entry name" value="bHLH_ALC-like_plant"/>
</dbReference>
<dbReference type="Proteomes" id="UP000515151">
    <property type="component" value="Chromosome 5"/>
</dbReference>
<name>A0A218X661_PUNGR</name>
<dbReference type="GeneID" id="116209694"/>
<dbReference type="Proteomes" id="UP000197138">
    <property type="component" value="Unassembled WGS sequence"/>
</dbReference>
<evidence type="ECO:0000313" key="11">
    <source>
        <dbReference type="RefSeq" id="XP_031399291.1"/>
    </source>
</evidence>
<feature type="domain" description="BHLH" evidence="7">
    <location>
        <begin position="317"/>
        <end position="366"/>
    </location>
</feature>
<keyword evidence="3" id="KW-0238">DNA-binding</keyword>
<dbReference type="GO" id="GO:0003677">
    <property type="term" value="F:DNA binding"/>
    <property type="evidence" value="ECO:0007669"/>
    <property type="project" value="UniProtKB-KW"/>
</dbReference>
<dbReference type="EMBL" id="MTKT01002270">
    <property type="protein sequence ID" value="OWM80160.1"/>
    <property type="molecule type" value="Genomic_DNA"/>
</dbReference>
<dbReference type="InterPro" id="IPR036638">
    <property type="entry name" value="HLH_DNA-bd_sf"/>
</dbReference>
<reference evidence="8" key="2">
    <citation type="submission" date="2017-06" db="EMBL/GenBank/DDBJ databases">
        <title>The pomegranate genome and the genomics of punicalagin biosynthesis.</title>
        <authorList>
            <person name="Xu C."/>
        </authorList>
    </citation>
    <scope>NUCLEOTIDE SEQUENCE [LARGE SCALE GENOMIC DNA]</scope>
    <source>
        <tissue evidence="8">Fresh leaf</tissue>
    </source>
</reference>
<dbReference type="PANTHER" id="PTHR45855">
    <property type="entry name" value="TRANSCRIPTION FACTOR PIF1-RELATED"/>
    <property type="match status" value="1"/>
</dbReference>
<evidence type="ECO:0000313" key="9">
    <source>
        <dbReference type="Proteomes" id="UP000197138"/>
    </source>
</evidence>
<keyword evidence="10" id="KW-1185">Reference proteome</keyword>
<reference evidence="10" key="3">
    <citation type="journal article" date="2020" name="Plant Biotechnol. J.">
        <title>The pomegranate (Punica granatum L.) draft genome dissects genetic divergence between soft- and hard-seeded cultivars.</title>
        <authorList>
            <person name="Luo X."/>
            <person name="Li H."/>
            <person name="Wu Z."/>
            <person name="Yao W."/>
            <person name="Zhao P."/>
            <person name="Cao D."/>
            <person name="Yu H."/>
            <person name="Li K."/>
            <person name="Poudel K."/>
            <person name="Zhao D."/>
            <person name="Zhang F."/>
            <person name="Xia X."/>
            <person name="Chen L."/>
            <person name="Wang Q."/>
            <person name="Jing D."/>
            <person name="Cao S."/>
        </authorList>
    </citation>
    <scope>NUCLEOTIDE SEQUENCE [LARGE SCALE GENOMIC DNA]</scope>
</reference>